<dbReference type="GO" id="GO:0016747">
    <property type="term" value="F:acyltransferase activity, transferring groups other than amino-acyl groups"/>
    <property type="evidence" value="ECO:0007669"/>
    <property type="project" value="InterPro"/>
</dbReference>
<dbReference type="Proteomes" id="UP000295418">
    <property type="component" value="Unassembled WGS sequence"/>
</dbReference>
<dbReference type="CDD" id="cd04301">
    <property type="entry name" value="NAT_SF"/>
    <property type="match status" value="1"/>
</dbReference>
<gene>
    <name evidence="2" type="ORF">E0485_07510</name>
</gene>
<dbReference type="PROSITE" id="PS51186">
    <property type="entry name" value="GNAT"/>
    <property type="match status" value="1"/>
</dbReference>
<evidence type="ECO:0000313" key="3">
    <source>
        <dbReference type="Proteomes" id="UP000295418"/>
    </source>
</evidence>
<proteinExistence type="predicted"/>
<dbReference type="InterPro" id="IPR000182">
    <property type="entry name" value="GNAT_dom"/>
</dbReference>
<organism evidence="2 3">
    <name type="scientific">Paenibacillus albiflavus</name>
    <dbReference type="NCBI Taxonomy" id="2545760"/>
    <lineage>
        <taxon>Bacteria</taxon>
        <taxon>Bacillati</taxon>
        <taxon>Bacillota</taxon>
        <taxon>Bacilli</taxon>
        <taxon>Bacillales</taxon>
        <taxon>Paenibacillaceae</taxon>
        <taxon>Paenibacillus</taxon>
    </lineage>
</organism>
<dbReference type="OrthoDB" id="423921at2"/>
<keyword evidence="3" id="KW-1185">Reference proteome</keyword>
<sequence length="162" mass="18996">MLQAKLNPLSEEQGKQICSWRYPDPYDVYNWPSWEQMNRNQEEFADPVLRQKQYYAYMDENDELLGYAQFFPLQGVTRIGLGLRPDLCNQGIGANFIRVLIEAAKERNPQNEIDLEVATWNVRAYKVYERVGFVHTDTYERPARGSVTQVHCMVYDPNPNQI</sequence>
<dbReference type="Gene3D" id="3.40.630.30">
    <property type="match status" value="1"/>
</dbReference>
<dbReference type="InterPro" id="IPR016181">
    <property type="entry name" value="Acyl_CoA_acyltransferase"/>
</dbReference>
<name>A0A4R4EKZ8_9BACL</name>
<dbReference type="SUPFAM" id="SSF55729">
    <property type="entry name" value="Acyl-CoA N-acyltransferases (Nat)"/>
    <property type="match status" value="1"/>
</dbReference>
<reference evidence="2 3" key="1">
    <citation type="submission" date="2019-03" db="EMBL/GenBank/DDBJ databases">
        <authorList>
            <person name="Kim M.K.M."/>
        </authorList>
    </citation>
    <scope>NUCLEOTIDE SEQUENCE [LARGE SCALE GENOMIC DNA]</scope>
    <source>
        <strain evidence="2 3">18JY21-1</strain>
    </source>
</reference>
<accession>A0A4R4EKZ8</accession>
<dbReference type="AlphaFoldDB" id="A0A4R4EKZ8"/>
<comment type="caution">
    <text evidence="2">The sequence shown here is derived from an EMBL/GenBank/DDBJ whole genome shotgun (WGS) entry which is preliminary data.</text>
</comment>
<evidence type="ECO:0000313" key="2">
    <source>
        <dbReference type="EMBL" id="TCZ78978.1"/>
    </source>
</evidence>
<protein>
    <submittedName>
        <fullName evidence="2">GNAT family N-acetyltransferase</fullName>
    </submittedName>
</protein>
<keyword evidence="2" id="KW-0808">Transferase</keyword>
<evidence type="ECO:0000259" key="1">
    <source>
        <dbReference type="PROSITE" id="PS51186"/>
    </source>
</evidence>
<dbReference type="RefSeq" id="WP_132417429.1">
    <property type="nucleotide sequence ID" value="NZ_SKFG01000004.1"/>
</dbReference>
<feature type="domain" description="N-acetyltransferase" evidence="1">
    <location>
        <begin position="4"/>
        <end position="161"/>
    </location>
</feature>
<dbReference type="EMBL" id="SKFG01000004">
    <property type="protein sequence ID" value="TCZ78978.1"/>
    <property type="molecule type" value="Genomic_DNA"/>
</dbReference>
<dbReference type="Pfam" id="PF00583">
    <property type="entry name" value="Acetyltransf_1"/>
    <property type="match status" value="1"/>
</dbReference>